<dbReference type="NCBIfam" id="TIGR00543">
    <property type="entry name" value="isochor_syn"/>
    <property type="match status" value="1"/>
</dbReference>
<evidence type="ECO:0000256" key="2">
    <source>
        <dbReference type="ARBA" id="ARBA00005297"/>
    </source>
</evidence>
<evidence type="ECO:0000256" key="1">
    <source>
        <dbReference type="ARBA" id="ARBA00000799"/>
    </source>
</evidence>
<evidence type="ECO:0000256" key="5">
    <source>
        <dbReference type="ARBA" id="ARBA00041564"/>
    </source>
</evidence>
<protein>
    <recommendedName>
        <fullName evidence="3">isochorismate synthase</fullName>
        <ecNumber evidence="3">5.4.4.2</ecNumber>
    </recommendedName>
    <alternativeName>
        <fullName evidence="5">Isochorismate mutase</fullName>
    </alternativeName>
</protein>
<comment type="catalytic activity">
    <reaction evidence="1">
        <text>chorismate = isochorismate</text>
        <dbReference type="Rhea" id="RHEA:18985"/>
        <dbReference type="ChEBI" id="CHEBI:29748"/>
        <dbReference type="ChEBI" id="CHEBI:29780"/>
        <dbReference type="EC" id="5.4.4.2"/>
    </reaction>
</comment>
<dbReference type="InterPro" id="IPR005801">
    <property type="entry name" value="ADC_synthase"/>
</dbReference>
<feature type="domain" description="Chorismate-utilising enzyme C-terminal" evidence="6">
    <location>
        <begin position="97"/>
        <end position="345"/>
    </location>
</feature>
<dbReference type="Pfam" id="PF00425">
    <property type="entry name" value="Chorismate_bind"/>
    <property type="match status" value="1"/>
</dbReference>
<dbReference type="RefSeq" id="WP_086440584.1">
    <property type="nucleotide sequence ID" value="NZ_CP059075.1"/>
</dbReference>
<evidence type="ECO:0000256" key="3">
    <source>
        <dbReference type="ARBA" id="ARBA00012824"/>
    </source>
</evidence>
<comment type="similarity">
    <text evidence="2">Belongs to the isochorismate synthase family.</text>
</comment>
<dbReference type="PANTHER" id="PTHR42839:SF2">
    <property type="entry name" value="ISOCHORISMATE SYNTHASE ENTC"/>
    <property type="match status" value="1"/>
</dbReference>
<dbReference type="AlphaFoldDB" id="A0A7U2NDR3"/>
<proteinExistence type="inferred from homology"/>
<dbReference type="InterPro" id="IPR004561">
    <property type="entry name" value="IsoChor_synthase"/>
</dbReference>
<dbReference type="Gene3D" id="3.60.120.10">
    <property type="entry name" value="Anthranilate synthase"/>
    <property type="match status" value="1"/>
</dbReference>
<gene>
    <name evidence="7" type="ORF">H0H26_10120</name>
</gene>
<sequence>MNIIFNKGKDFLSKKIPFVIYCKPNSNKLVGVFQKNDNLFEIENFEEIGFAFVSFDGKKKYLIPKNESDIYIETITKIDHCTENNININIDANAKITFENLVKKGINAIQNKQFDKVVLSRKETLKINVFDFQNVFNKFLFNYQNTFKYCFYHPKIGFWMGATPEQFLQSYQNTIKTVSFAGTQPYCEKEKYIWEEKEKQEQQFVTDFILDNLKKHSTQILFSEPYTFRTGSVVHLKTDIEAIINTQNNFSNIIKNLHPTPAVCGLPKDRAMQFIINNEAYDRTYYTGFLGELNIDFETLKNKKSDLFVNLRCMNIEDNLANIYIGCGITKDSIAENEFTETVNKSKTMTKVL</sequence>
<reference evidence="7 8" key="1">
    <citation type="submission" date="2020-07" db="EMBL/GenBank/DDBJ databases">
        <title>Genomic characterization of Flavobacterium psychrophilum strains.</title>
        <authorList>
            <person name="Castillo D."/>
            <person name="Jorgensen J."/>
            <person name="Middelboe M."/>
        </authorList>
    </citation>
    <scope>NUCLEOTIDE SEQUENCE [LARGE SCALE GENOMIC DNA]</scope>
    <source>
        <strain evidence="7 8">FPS-R7</strain>
    </source>
</reference>
<dbReference type="EC" id="5.4.4.2" evidence="3"/>
<evidence type="ECO:0000313" key="7">
    <source>
        <dbReference type="EMBL" id="QRE03251.1"/>
    </source>
</evidence>
<dbReference type="Proteomes" id="UP000596329">
    <property type="component" value="Chromosome"/>
</dbReference>
<evidence type="ECO:0000259" key="6">
    <source>
        <dbReference type="Pfam" id="PF00425"/>
    </source>
</evidence>
<dbReference type="GO" id="GO:0008909">
    <property type="term" value="F:isochorismate synthase activity"/>
    <property type="evidence" value="ECO:0007669"/>
    <property type="project" value="UniProtKB-EC"/>
</dbReference>
<name>A0A7U2NDR3_FLAPS</name>
<organism evidence="7 8">
    <name type="scientific">Flavobacterium psychrophilum</name>
    <dbReference type="NCBI Taxonomy" id="96345"/>
    <lineage>
        <taxon>Bacteria</taxon>
        <taxon>Pseudomonadati</taxon>
        <taxon>Bacteroidota</taxon>
        <taxon>Flavobacteriia</taxon>
        <taxon>Flavobacteriales</taxon>
        <taxon>Flavobacteriaceae</taxon>
        <taxon>Flavobacterium</taxon>
    </lineage>
</organism>
<accession>A0A7U2NDR3</accession>
<dbReference type="PANTHER" id="PTHR42839">
    <property type="entry name" value="ISOCHORISMATE SYNTHASE ENTC"/>
    <property type="match status" value="1"/>
</dbReference>
<evidence type="ECO:0000313" key="8">
    <source>
        <dbReference type="Proteomes" id="UP000596329"/>
    </source>
</evidence>
<evidence type="ECO:0000256" key="4">
    <source>
        <dbReference type="ARBA" id="ARBA00023235"/>
    </source>
</evidence>
<dbReference type="InterPro" id="IPR015890">
    <property type="entry name" value="Chorismate_C"/>
</dbReference>
<keyword evidence="4" id="KW-0413">Isomerase</keyword>
<dbReference type="SUPFAM" id="SSF56322">
    <property type="entry name" value="ADC synthase"/>
    <property type="match status" value="1"/>
</dbReference>
<dbReference type="EMBL" id="CP059075">
    <property type="protein sequence ID" value="QRE03251.1"/>
    <property type="molecule type" value="Genomic_DNA"/>
</dbReference>